<keyword evidence="2" id="KW-1185">Reference proteome</keyword>
<dbReference type="EMBL" id="ANAH02000020">
    <property type="protein sequence ID" value="EPX58973.1"/>
    <property type="molecule type" value="Genomic_DNA"/>
</dbReference>
<evidence type="ECO:0000313" key="1">
    <source>
        <dbReference type="EMBL" id="EPX58973.1"/>
    </source>
</evidence>
<organism evidence="1 2">
    <name type="scientific">Cystobacter fuscus (strain ATCC 25194 / DSM 2262 / NBRC 100088 / M29)</name>
    <dbReference type="NCBI Taxonomy" id="1242864"/>
    <lineage>
        <taxon>Bacteria</taxon>
        <taxon>Pseudomonadati</taxon>
        <taxon>Myxococcota</taxon>
        <taxon>Myxococcia</taxon>
        <taxon>Myxococcales</taxon>
        <taxon>Cystobacterineae</taxon>
        <taxon>Archangiaceae</taxon>
        <taxon>Cystobacter</taxon>
    </lineage>
</organism>
<protein>
    <submittedName>
        <fullName evidence="1">Uncharacterized protein</fullName>
    </submittedName>
</protein>
<gene>
    <name evidence="1" type="ORF">D187_003350</name>
</gene>
<proteinExistence type="predicted"/>
<dbReference type="AlphaFoldDB" id="S9QQS9"/>
<name>S9QQS9_CYSF2</name>
<dbReference type="Proteomes" id="UP000011682">
    <property type="component" value="Unassembled WGS sequence"/>
</dbReference>
<sequence length="50" mass="5800">MRLKHPLDMSQESPAIRCTALDMCHLFLRSIHIQRMDGGRRAQGQPWRGP</sequence>
<accession>S9QQS9</accession>
<reference evidence="1" key="1">
    <citation type="submission" date="2013-05" db="EMBL/GenBank/DDBJ databases">
        <title>Genome assembly of Cystobacter fuscus DSM 2262.</title>
        <authorList>
            <person name="Sharma G."/>
            <person name="Khatri I."/>
            <person name="Kaur C."/>
            <person name="Mayilraj S."/>
            <person name="Subramanian S."/>
        </authorList>
    </citation>
    <scope>NUCLEOTIDE SEQUENCE [LARGE SCALE GENOMIC DNA]</scope>
    <source>
        <strain evidence="1">DSM 2262</strain>
    </source>
</reference>
<evidence type="ECO:0000313" key="2">
    <source>
        <dbReference type="Proteomes" id="UP000011682"/>
    </source>
</evidence>
<comment type="caution">
    <text evidence="1">The sequence shown here is derived from an EMBL/GenBank/DDBJ whole genome shotgun (WGS) entry which is preliminary data.</text>
</comment>